<accession>A0A1H0I8L1</accession>
<evidence type="ECO:0000313" key="2">
    <source>
        <dbReference type="EMBL" id="SDO27747.1"/>
    </source>
</evidence>
<keyword evidence="3" id="KW-1185">Reference proteome</keyword>
<dbReference type="STRING" id="504798.SAMN05421871_108158"/>
<protein>
    <recommendedName>
        <fullName evidence="1">HNH nuclease domain-containing protein</fullName>
    </recommendedName>
</protein>
<dbReference type="InterPro" id="IPR003615">
    <property type="entry name" value="HNH_nuc"/>
</dbReference>
<name>A0A1H0I8L1_9PSEU</name>
<dbReference type="Proteomes" id="UP000199651">
    <property type="component" value="Unassembled WGS sequence"/>
</dbReference>
<feature type="domain" description="HNH nuclease" evidence="1">
    <location>
        <begin position="49"/>
        <end position="103"/>
    </location>
</feature>
<evidence type="ECO:0000259" key="1">
    <source>
        <dbReference type="SMART" id="SM00507"/>
    </source>
</evidence>
<reference evidence="3" key="1">
    <citation type="submission" date="2016-10" db="EMBL/GenBank/DDBJ databases">
        <authorList>
            <person name="Varghese N."/>
            <person name="Submissions S."/>
        </authorList>
    </citation>
    <scope>NUCLEOTIDE SEQUENCE [LARGE SCALE GENOMIC DNA]</scope>
    <source>
        <strain evidence="3">IBRC-M 10655</strain>
    </source>
</reference>
<dbReference type="AlphaFoldDB" id="A0A1H0I8L1"/>
<proteinExistence type="predicted"/>
<dbReference type="EMBL" id="FNJB01000002">
    <property type="protein sequence ID" value="SDO27747.1"/>
    <property type="molecule type" value="Genomic_DNA"/>
</dbReference>
<organism evidence="2 3">
    <name type="scientific">Actinokineospora alba</name>
    <dbReference type="NCBI Taxonomy" id="504798"/>
    <lineage>
        <taxon>Bacteria</taxon>
        <taxon>Bacillati</taxon>
        <taxon>Actinomycetota</taxon>
        <taxon>Actinomycetes</taxon>
        <taxon>Pseudonocardiales</taxon>
        <taxon>Pseudonocardiaceae</taxon>
        <taxon>Actinokineospora</taxon>
    </lineage>
</organism>
<dbReference type="Gene3D" id="1.10.30.50">
    <property type="match status" value="1"/>
</dbReference>
<dbReference type="SMART" id="SM00507">
    <property type="entry name" value="HNHc"/>
    <property type="match status" value="1"/>
</dbReference>
<dbReference type="CDD" id="cd00085">
    <property type="entry name" value="HNHc"/>
    <property type="match status" value="1"/>
</dbReference>
<evidence type="ECO:0000313" key="3">
    <source>
        <dbReference type="Proteomes" id="UP000199651"/>
    </source>
</evidence>
<sequence length="245" mass="27608">MIRIARVTLHSTTTDRLSDLTNKISAVRRAERVASARAFWRTNSAVKASLREALAYMAPGVQRCMYCGDSLGADIDHFDPLSRSPLRTFDWLNHLLACSVCNSHQKRDRFPVDDRGSPLLVDPTSEDPFDHLLLSLSVGEYRALTPKGTATIEVFGLNRALLVRGREQARRVVVASLRGWERARARDNEPDMEECVLTIREQPFADVCHAMLRQADVPRAEIVFGRDSDVLPTLRDPRLRACLAR</sequence>
<gene>
    <name evidence="2" type="ORF">SAMN05192558_102459</name>
</gene>